<evidence type="ECO:0000313" key="1">
    <source>
        <dbReference type="EMBL" id="ODM16073.1"/>
    </source>
</evidence>
<proteinExistence type="predicted"/>
<dbReference type="EMBL" id="JXNT01000013">
    <property type="protein sequence ID" value="ODM16073.1"/>
    <property type="molecule type" value="Genomic_DNA"/>
</dbReference>
<name>A0A1E3B540_ASPCR</name>
<organism evidence="1 2">
    <name type="scientific">Aspergillus cristatus</name>
    <name type="common">Chinese Fuzhuan brick tea-fermentation fungus</name>
    <name type="synonym">Eurotium cristatum</name>
    <dbReference type="NCBI Taxonomy" id="573508"/>
    <lineage>
        <taxon>Eukaryota</taxon>
        <taxon>Fungi</taxon>
        <taxon>Dikarya</taxon>
        <taxon>Ascomycota</taxon>
        <taxon>Pezizomycotina</taxon>
        <taxon>Eurotiomycetes</taxon>
        <taxon>Eurotiomycetidae</taxon>
        <taxon>Eurotiales</taxon>
        <taxon>Aspergillaceae</taxon>
        <taxon>Aspergillus</taxon>
        <taxon>Aspergillus subgen. Aspergillus</taxon>
    </lineage>
</organism>
<dbReference type="AlphaFoldDB" id="A0A1E3B540"/>
<reference evidence="1 2" key="1">
    <citation type="journal article" date="2016" name="BMC Genomics">
        <title>Comparative genomic and transcriptomic analyses of the Fuzhuan brick tea-fermentation fungus Aspergillus cristatus.</title>
        <authorList>
            <person name="Ge Y."/>
            <person name="Wang Y."/>
            <person name="Liu Y."/>
            <person name="Tan Y."/>
            <person name="Ren X."/>
            <person name="Zhang X."/>
            <person name="Hyde K.D."/>
            <person name="Liu Y."/>
            <person name="Liu Z."/>
        </authorList>
    </citation>
    <scope>NUCLEOTIDE SEQUENCE [LARGE SCALE GENOMIC DNA]</scope>
    <source>
        <strain evidence="1 2">GZAAS20.1005</strain>
    </source>
</reference>
<gene>
    <name evidence="1" type="ORF">SI65_08507</name>
</gene>
<protein>
    <submittedName>
        <fullName evidence="1">Uncharacterized protein</fullName>
    </submittedName>
</protein>
<evidence type="ECO:0000313" key="2">
    <source>
        <dbReference type="Proteomes" id="UP000094569"/>
    </source>
</evidence>
<keyword evidence="2" id="KW-1185">Reference proteome</keyword>
<dbReference type="Proteomes" id="UP000094569">
    <property type="component" value="Unassembled WGS sequence"/>
</dbReference>
<accession>A0A1E3B540</accession>
<comment type="caution">
    <text evidence="1">The sequence shown here is derived from an EMBL/GenBank/DDBJ whole genome shotgun (WGS) entry which is preliminary data.</text>
</comment>
<dbReference type="OrthoDB" id="4411463at2759"/>
<sequence>MAAHRRPATISLDEAYFDDPSDEVGSEWERIIEDPVKRVAFERKCIEDELTDEKRLILLQQNPSTRSHCRFWDCIPTKLNGEPNIRSAFHFNVKDLSGRYYGGFK</sequence>
<dbReference type="VEuPathDB" id="FungiDB:SI65_08507"/>